<evidence type="ECO:0000256" key="3">
    <source>
        <dbReference type="ARBA" id="ARBA00023125"/>
    </source>
</evidence>
<evidence type="ECO:0000256" key="1">
    <source>
        <dbReference type="ARBA" id="ARBA00004123"/>
    </source>
</evidence>
<dbReference type="Proteomes" id="UP000002051">
    <property type="component" value="Unassembled WGS sequence"/>
</dbReference>
<dbReference type="Proteomes" id="UP000265566">
    <property type="component" value="Chromosome 1"/>
</dbReference>
<keyword evidence="2" id="KW-0805">Transcription regulation</keyword>
<gene>
    <name evidence="9" type="primary">25482083</name>
    <name evidence="7" type="ordered locus">MTR_1g021435</name>
    <name evidence="8" type="ORF">MtrunA17_Chr1g0154191</name>
</gene>
<organism evidence="7 10">
    <name type="scientific">Medicago truncatula</name>
    <name type="common">Barrel medic</name>
    <name type="synonym">Medicago tribuloides</name>
    <dbReference type="NCBI Taxonomy" id="3880"/>
    <lineage>
        <taxon>Eukaryota</taxon>
        <taxon>Viridiplantae</taxon>
        <taxon>Streptophyta</taxon>
        <taxon>Embryophyta</taxon>
        <taxon>Tracheophyta</taxon>
        <taxon>Spermatophyta</taxon>
        <taxon>Magnoliopsida</taxon>
        <taxon>eudicotyledons</taxon>
        <taxon>Gunneridae</taxon>
        <taxon>Pentapetalae</taxon>
        <taxon>rosids</taxon>
        <taxon>fabids</taxon>
        <taxon>Fabales</taxon>
        <taxon>Fabaceae</taxon>
        <taxon>Papilionoideae</taxon>
        <taxon>50 kb inversion clade</taxon>
        <taxon>NPAAA clade</taxon>
        <taxon>Hologalegina</taxon>
        <taxon>IRL clade</taxon>
        <taxon>Trifolieae</taxon>
        <taxon>Medicago</taxon>
    </lineage>
</organism>
<dbReference type="AlphaFoldDB" id="A0A072VDG5"/>
<evidence type="ECO:0000259" key="6">
    <source>
        <dbReference type="PROSITE" id="PS50863"/>
    </source>
</evidence>
<keyword evidence="5" id="KW-0539">Nucleus</keyword>
<dbReference type="EnsemblPlants" id="KEH40064">
    <property type="protein sequence ID" value="KEH40064"/>
    <property type="gene ID" value="MTR_1g021435"/>
</dbReference>
<keyword evidence="3" id="KW-0238">DNA-binding</keyword>
<dbReference type="Gene3D" id="2.40.330.10">
    <property type="entry name" value="DNA-binding pseudobarrel domain"/>
    <property type="match status" value="2"/>
</dbReference>
<reference evidence="7 10" key="2">
    <citation type="journal article" date="2014" name="BMC Genomics">
        <title>An improved genome release (version Mt4.0) for the model legume Medicago truncatula.</title>
        <authorList>
            <person name="Tang H."/>
            <person name="Krishnakumar V."/>
            <person name="Bidwell S."/>
            <person name="Rosen B."/>
            <person name="Chan A."/>
            <person name="Zhou S."/>
            <person name="Gentzbittel L."/>
            <person name="Childs K.L."/>
            <person name="Yandell M."/>
            <person name="Gundlach H."/>
            <person name="Mayer K.F."/>
            <person name="Schwartz D.C."/>
            <person name="Town C.D."/>
        </authorList>
    </citation>
    <scope>GENOME REANNOTATION</scope>
    <source>
        <strain evidence="7">A17</strain>
        <strain evidence="9 10">cv. Jemalong A17</strain>
    </source>
</reference>
<feature type="domain" description="TF-B3" evidence="6">
    <location>
        <begin position="249"/>
        <end position="356"/>
    </location>
</feature>
<dbReference type="PANTHER" id="PTHR31391:SF106">
    <property type="entry name" value="B3 DOMAIN-CONTAINING PROTEIN OS01G0723500"/>
    <property type="match status" value="1"/>
</dbReference>
<keyword evidence="4" id="KW-0804">Transcription</keyword>
<evidence type="ECO:0000313" key="7">
    <source>
        <dbReference type="EMBL" id="KEH40064.1"/>
    </source>
</evidence>
<evidence type="ECO:0000313" key="8">
    <source>
        <dbReference type="EMBL" id="RHN77382.1"/>
    </source>
</evidence>
<evidence type="ECO:0000256" key="2">
    <source>
        <dbReference type="ARBA" id="ARBA00023015"/>
    </source>
</evidence>
<dbReference type="GO" id="GO:0005634">
    <property type="term" value="C:nucleus"/>
    <property type="evidence" value="ECO:0007669"/>
    <property type="project" value="UniProtKB-SubCell"/>
</dbReference>
<dbReference type="HOGENOM" id="CLU_015069_0_1_1"/>
<evidence type="ECO:0000256" key="4">
    <source>
        <dbReference type="ARBA" id="ARBA00023163"/>
    </source>
</evidence>
<evidence type="ECO:0000313" key="10">
    <source>
        <dbReference type="Proteomes" id="UP000002051"/>
    </source>
</evidence>
<dbReference type="EMBL" id="CM001217">
    <property type="protein sequence ID" value="KEH40064.1"/>
    <property type="molecule type" value="Genomic_DNA"/>
</dbReference>
<dbReference type="CDD" id="cd10017">
    <property type="entry name" value="B3_DNA"/>
    <property type="match status" value="2"/>
</dbReference>
<comment type="subcellular location">
    <subcellularLocation>
        <location evidence="1">Nucleus</location>
    </subcellularLocation>
</comment>
<dbReference type="EMBL" id="PSQE01000001">
    <property type="protein sequence ID" value="RHN77382.1"/>
    <property type="molecule type" value="Genomic_DNA"/>
</dbReference>
<keyword evidence="10" id="KW-1185">Reference proteome</keyword>
<protein>
    <submittedName>
        <fullName evidence="7">Plant-specific B3-DNA-binding domain protein</fullName>
    </submittedName>
    <submittedName>
        <fullName evidence="8">Putative transcription factor B3-Domain family</fullName>
    </submittedName>
</protein>
<dbReference type="PANTHER" id="PTHR31391">
    <property type="entry name" value="B3 DOMAIN-CONTAINING PROTEIN OS11G0197600-RELATED"/>
    <property type="match status" value="1"/>
</dbReference>
<dbReference type="InterPro" id="IPR015300">
    <property type="entry name" value="DNA-bd_pseudobarrel_sf"/>
</dbReference>
<dbReference type="InterPro" id="IPR044837">
    <property type="entry name" value="REM16-like"/>
</dbReference>
<name>A0A072VDG5_MEDTR</name>
<dbReference type="InterPro" id="IPR003340">
    <property type="entry name" value="B3_DNA-bd"/>
</dbReference>
<reference evidence="8" key="4">
    <citation type="journal article" date="2018" name="Nat. Plants">
        <title>Whole-genome landscape of Medicago truncatula symbiotic genes.</title>
        <authorList>
            <person name="Pecrix Y."/>
            <person name="Gamas P."/>
            <person name="Carrere S."/>
        </authorList>
    </citation>
    <scope>NUCLEOTIDE SEQUENCE</scope>
    <source>
        <tissue evidence="8">Leaves</tissue>
    </source>
</reference>
<dbReference type="Pfam" id="PF02362">
    <property type="entry name" value="B3"/>
    <property type="match status" value="2"/>
</dbReference>
<dbReference type="OrthoDB" id="1386531at2759"/>
<dbReference type="STRING" id="3880.A0A072VDG5"/>
<dbReference type="PROSITE" id="PS50863">
    <property type="entry name" value="B3"/>
    <property type="match status" value="2"/>
</dbReference>
<accession>A0A072VDG5</accession>
<evidence type="ECO:0000256" key="5">
    <source>
        <dbReference type="ARBA" id="ARBA00023242"/>
    </source>
</evidence>
<dbReference type="Gramene" id="rna829">
    <property type="protein sequence ID" value="RHN77382.1"/>
    <property type="gene ID" value="gene829"/>
</dbReference>
<feature type="domain" description="TF-B3" evidence="6">
    <location>
        <begin position="21"/>
        <end position="114"/>
    </location>
</feature>
<proteinExistence type="predicted"/>
<reference evidence="9" key="3">
    <citation type="submission" date="2015-04" db="UniProtKB">
        <authorList>
            <consortium name="EnsemblPlants"/>
        </authorList>
    </citation>
    <scope>IDENTIFICATION</scope>
    <source>
        <strain evidence="9">cv. Jemalong A17</strain>
    </source>
</reference>
<dbReference type="GO" id="GO:0003677">
    <property type="term" value="F:DNA binding"/>
    <property type="evidence" value="ECO:0007669"/>
    <property type="project" value="UniProtKB-KW"/>
</dbReference>
<evidence type="ECO:0000313" key="9">
    <source>
        <dbReference type="EnsemblPlants" id="KEH40064"/>
    </source>
</evidence>
<dbReference type="SMR" id="A0A072VDG5"/>
<sequence length="372" mass="41832">MAGSNKSWEEEIYWNHFQFIHFTLFLHSTTNFQQQPALPKTFSDNLKKKLPENVTLKGPSGVVWNIGLTTIDDTVYFTNGWQQFVNDHSLKESDFLFFKYNGESLFEVLIFDGRSFCEKAASYFVGKCGHAQTEQGGIKAKDTNKSVEEIDTAFDAGVESASPEQLMADAVTKTTPVAAPSQSIGKRIKRPVNKFTIVLGLPKAATSHKRAHDLVACNKEHSEASIVRRSWKEDEKKTAQSFTSSFPYFVKIFKTGDINVSRTMKIPYHFSAAHLPDCKTEVTLRNSRGECWTVNSIPYAKGKTVQTNPYAKRRPVHTFCGGWVAFVRDNNIKFGDTCIFELVSDYVMQVHISGVGKEGLDQQNGHVKLNSM</sequence>
<dbReference type="SUPFAM" id="SSF101936">
    <property type="entry name" value="DNA-binding pseudobarrel domain"/>
    <property type="match status" value="2"/>
</dbReference>
<dbReference type="SMART" id="SM01019">
    <property type="entry name" value="B3"/>
    <property type="match status" value="2"/>
</dbReference>
<reference evidence="7 10" key="1">
    <citation type="journal article" date="2011" name="Nature">
        <title>The Medicago genome provides insight into the evolution of rhizobial symbioses.</title>
        <authorList>
            <person name="Young N.D."/>
            <person name="Debelle F."/>
            <person name="Oldroyd G.E."/>
            <person name="Geurts R."/>
            <person name="Cannon S.B."/>
            <person name="Udvardi M.K."/>
            <person name="Benedito V.A."/>
            <person name="Mayer K.F."/>
            <person name="Gouzy J."/>
            <person name="Schoof H."/>
            <person name="Van de Peer Y."/>
            <person name="Proost S."/>
            <person name="Cook D.R."/>
            <person name="Meyers B.C."/>
            <person name="Spannagl M."/>
            <person name="Cheung F."/>
            <person name="De Mita S."/>
            <person name="Krishnakumar V."/>
            <person name="Gundlach H."/>
            <person name="Zhou S."/>
            <person name="Mudge J."/>
            <person name="Bharti A.K."/>
            <person name="Murray J.D."/>
            <person name="Naoumkina M.A."/>
            <person name="Rosen B."/>
            <person name="Silverstein K.A."/>
            <person name="Tang H."/>
            <person name="Rombauts S."/>
            <person name="Zhao P.X."/>
            <person name="Zhou P."/>
            <person name="Barbe V."/>
            <person name="Bardou P."/>
            <person name="Bechner M."/>
            <person name="Bellec A."/>
            <person name="Berger A."/>
            <person name="Berges H."/>
            <person name="Bidwell S."/>
            <person name="Bisseling T."/>
            <person name="Choisne N."/>
            <person name="Couloux A."/>
            <person name="Denny R."/>
            <person name="Deshpande S."/>
            <person name="Dai X."/>
            <person name="Doyle J.J."/>
            <person name="Dudez A.M."/>
            <person name="Farmer A.D."/>
            <person name="Fouteau S."/>
            <person name="Franken C."/>
            <person name="Gibelin C."/>
            <person name="Gish J."/>
            <person name="Goldstein S."/>
            <person name="Gonzalez A.J."/>
            <person name="Green P.J."/>
            <person name="Hallab A."/>
            <person name="Hartog M."/>
            <person name="Hua A."/>
            <person name="Humphray S.J."/>
            <person name="Jeong D.H."/>
            <person name="Jing Y."/>
            <person name="Jocker A."/>
            <person name="Kenton S.M."/>
            <person name="Kim D.J."/>
            <person name="Klee K."/>
            <person name="Lai H."/>
            <person name="Lang C."/>
            <person name="Lin S."/>
            <person name="Macmil S.L."/>
            <person name="Magdelenat G."/>
            <person name="Matthews L."/>
            <person name="McCorrison J."/>
            <person name="Monaghan E.L."/>
            <person name="Mun J.H."/>
            <person name="Najar F.Z."/>
            <person name="Nicholson C."/>
            <person name="Noirot C."/>
            <person name="O'Bleness M."/>
            <person name="Paule C.R."/>
            <person name="Poulain J."/>
            <person name="Prion F."/>
            <person name="Qin B."/>
            <person name="Qu C."/>
            <person name="Retzel E.F."/>
            <person name="Riddle C."/>
            <person name="Sallet E."/>
            <person name="Samain S."/>
            <person name="Samson N."/>
            <person name="Sanders I."/>
            <person name="Saurat O."/>
            <person name="Scarpelli C."/>
            <person name="Schiex T."/>
            <person name="Segurens B."/>
            <person name="Severin A.J."/>
            <person name="Sherrier D.J."/>
            <person name="Shi R."/>
            <person name="Sims S."/>
            <person name="Singer S.R."/>
            <person name="Sinharoy S."/>
            <person name="Sterck L."/>
            <person name="Viollet A."/>
            <person name="Wang B.B."/>
            <person name="Wang K."/>
            <person name="Wang M."/>
            <person name="Wang X."/>
            <person name="Warfsmann J."/>
            <person name="Weissenbach J."/>
            <person name="White D.D."/>
            <person name="White J.D."/>
            <person name="Wiley G.B."/>
            <person name="Wincker P."/>
            <person name="Xing Y."/>
            <person name="Yang L."/>
            <person name="Yao Z."/>
            <person name="Ying F."/>
            <person name="Zhai J."/>
            <person name="Zhou L."/>
            <person name="Zuber A."/>
            <person name="Denarie J."/>
            <person name="Dixon R.A."/>
            <person name="May G.D."/>
            <person name="Schwartz D.C."/>
            <person name="Rogers J."/>
            <person name="Quetier F."/>
            <person name="Town C.D."/>
            <person name="Roe B.A."/>
        </authorList>
    </citation>
    <scope>NUCLEOTIDE SEQUENCE [LARGE SCALE GENOMIC DNA]</scope>
    <source>
        <strain evidence="7">A17</strain>
        <strain evidence="9 10">cv. Jemalong A17</strain>
    </source>
</reference>